<proteinExistence type="inferred from homology"/>
<name>A0A8J2U937_9GAMM</name>
<dbReference type="InterPro" id="IPR018635">
    <property type="entry name" value="UPF0319"/>
</dbReference>
<dbReference type="OrthoDB" id="5734775at2"/>
<dbReference type="PANTHER" id="PTHR38108:SF1">
    <property type="entry name" value="UPF0319 PROTEIN YCCT"/>
    <property type="match status" value="1"/>
</dbReference>
<sequence>MTTLYRIALICTTWLVTQSVCFAGSIAVPEHLQIITLNGEKQTWYLLMDKEDYPLNEGINTLTVRYRDLLESDYDDTHQTITSEPVSLTFNAIANGQYSLQSSRPLTESEALAFAKKPTITIISNEGQQVALLKPTYTAAKAAPTTATDHFTTDTQANQAQAAPHNTSASPSNTAGQMLRYWWQQADPATRQAFLTEVSEQAK</sequence>
<dbReference type="EMBL" id="BMDX01000021">
    <property type="protein sequence ID" value="GGA87177.1"/>
    <property type="molecule type" value="Genomic_DNA"/>
</dbReference>
<protein>
    <recommendedName>
        <fullName evidence="6">DUF2057 domain-containing protein</fullName>
    </recommendedName>
</protein>
<dbReference type="RefSeq" id="WP_087507161.1">
    <property type="nucleotide sequence ID" value="NZ_BMDX01000021.1"/>
</dbReference>
<gene>
    <name evidence="4" type="ORF">GCM10011369_31570</name>
</gene>
<evidence type="ECO:0000313" key="5">
    <source>
        <dbReference type="Proteomes" id="UP000619743"/>
    </source>
</evidence>
<comment type="caution">
    <text evidence="4">The sequence shown here is derived from an EMBL/GenBank/DDBJ whole genome shotgun (WGS) entry which is preliminary data.</text>
</comment>
<dbReference type="PANTHER" id="PTHR38108">
    <property type="entry name" value="UPF0319 PROTEIN YCCT"/>
    <property type="match status" value="1"/>
</dbReference>
<comment type="similarity">
    <text evidence="1">Belongs to the UPF0319 family.</text>
</comment>
<evidence type="ECO:0000313" key="4">
    <source>
        <dbReference type="EMBL" id="GGA87177.1"/>
    </source>
</evidence>
<evidence type="ECO:0000256" key="3">
    <source>
        <dbReference type="SAM" id="SignalP"/>
    </source>
</evidence>
<dbReference type="AlphaFoldDB" id="A0A8J2U937"/>
<dbReference type="Pfam" id="PF09829">
    <property type="entry name" value="DUF2057"/>
    <property type="match status" value="1"/>
</dbReference>
<reference evidence="5" key="1">
    <citation type="journal article" date="2019" name="Int. J. Syst. Evol. Microbiol.">
        <title>The Global Catalogue of Microorganisms (GCM) 10K type strain sequencing project: providing services to taxonomists for standard genome sequencing and annotation.</title>
        <authorList>
            <consortium name="The Broad Institute Genomics Platform"/>
            <consortium name="The Broad Institute Genome Sequencing Center for Infectious Disease"/>
            <person name="Wu L."/>
            <person name="Ma J."/>
        </authorList>
    </citation>
    <scope>NUCLEOTIDE SEQUENCE [LARGE SCALE GENOMIC DNA]</scope>
    <source>
        <strain evidence="5">CGMCC 1.10130</strain>
    </source>
</reference>
<organism evidence="4 5">
    <name type="scientific">Neiella marina</name>
    <dbReference type="NCBI Taxonomy" id="508461"/>
    <lineage>
        <taxon>Bacteria</taxon>
        <taxon>Pseudomonadati</taxon>
        <taxon>Pseudomonadota</taxon>
        <taxon>Gammaproteobacteria</taxon>
        <taxon>Alteromonadales</taxon>
        <taxon>Echinimonadaceae</taxon>
        <taxon>Neiella</taxon>
    </lineage>
</organism>
<accession>A0A8J2U937</accession>
<keyword evidence="5" id="KW-1185">Reference proteome</keyword>
<feature type="chain" id="PRO_5035217243" description="DUF2057 domain-containing protein" evidence="3">
    <location>
        <begin position="24"/>
        <end position="203"/>
    </location>
</feature>
<evidence type="ECO:0008006" key="6">
    <source>
        <dbReference type="Google" id="ProtNLM"/>
    </source>
</evidence>
<evidence type="ECO:0000256" key="2">
    <source>
        <dbReference type="ARBA" id="ARBA00022729"/>
    </source>
</evidence>
<dbReference type="Proteomes" id="UP000619743">
    <property type="component" value="Unassembled WGS sequence"/>
</dbReference>
<feature type="signal peptide" evidence="3">
    <location>
        <begin position="1"/>
        <end position="23"/>
    </location>
</feature>
<keyword evidence="2 3" id="KW-0732">Signal</keyword>
<evidence type="ECO:0000256" key="1">
    <source>
        <dbReference type="ARBA" id="ARBA00008490"/>
    </source>
</evidence>